<dbReference type="GO" id="GO:0000976">
    <property type="term" value="F:transcription cis-regulatory region binding"/>
    <property type="evidence" value="ECO:0007669"/>
    <property type="project" value="TreeGrafter"/>
</dbReference>
<feature type="domain" description="HTH tetR-type" evidence="6">
    <location>
        <begin position="56"/>
        <end position="116"/>
    </location>
</feature>
<evidence type="ECO:0000256" key="4">
    <source>
        <dbReference type="PROSITE-ProRule" id="PRU00335"/>
    </source>
</evidence>
<evidence type="ECO:0000313" key="8">
    <source>
        <dbReference type="Proteomes" id="UP000186406"/>
    </source>
</evidence>
<dbReference type="InterPro" id="IPR036271">
    <property type="entry name" value="Tet_transcr_reg_TetR-rel_C_sf"/>
</dbReference>
<name>A0A1M7ZHE9_9HYPH</name>
<dbReference type="SUPFAM" id="SSF48498">
    <property type="entry name" value="Tetracyclin repressor-like, C-terminal domain"/>
    <property type="match status" value="1"/>
</dbReference>
<dbReference type="EMBL" id="FRXO01000003">
    <property type="protein sequence ID" value="SHO64096.1"/>
    <property type="molecule type" value="Genomic_DNA"/>
</dbReference>
<proteinExistence type="predicted"/>
<dbReference type="Pfam" id="PF00440">
    <property type="entry name" value="TetR_N"/>
    <property type="match status" value="1"/>
</dbReference>
<dbReference type="PROSITE" id="PS01081">
    <property type="entry name" value="HTH_TETR_1"/>
    <property type="match status" value="1"/>
</dbReference>
<feature type="DNA-binding region" description="H-T-H motif" evidence="4">
    <location>
        <begin position="79"/>
        <end position="98"/>
    </location>
</feature>
<dbReference type="InterPro" id="IPR011075">
    <property type="entry name" value="TetR_C"/>
</dbReference>
<organism evidence="7 8">
    <name type="scientific">Pseudoxanthobacter soli DSM 19599</name>
    <dbReference type="NCBI Taxonomy" id="1123029"/>
    <lineage>
        <taxon>Bacteria</taxon>
        <taxon>Pseudomonadati</taxon>
        <taxon>Pseudomonadota</taxon>
        <taxon>Alphaproteobacteria</taxon>
        <taxon>Hyphomicrobiales</taxon>
        <taxon>Segnochrobactraceae</taxon>
        <taxon>Pseudoxanthobacter</taxon>
    </lineage>
</organism>
<accession>A0A1M7ZHE9</accession>
<evidence type="ECO:0000256" key="5">
    <source>
        <dbReference type="SAM" id="MobiDB-lite"/>
    </source>
</evidence>
<keyword evidence="8" id="KW-1185">Reference proteome</keyword>
<evidence type="ECO:0000313" key="7">
    <source>
        <dbReference type="EMBL" id="SHO64096.1"/>
    </source>
</evidence>
<dbReference type="SUPFAM" id="SSF46689">
    <property type="entry name" value="Homeodomain-like"/>
    <property type="match status" value="1"/>
</dbReference>
<evidence type="ECO:0000256" key="1">
    <source>
        <dbReference type="ARBA" id="ARBA00023015"/>
    </source>
</evidence>
<dbReference type="InterPro" id="IPR050109">
    <property type="entry name" value="HTH-type_TetR-like_transc_reg"/>
</dbReference>
<feature type="region of interest" description="Disordered" evidence="5">
    <location>
        <begin position="1"/>
        <end position="58"/>
    </location>
</feature>
<dbReference type="InterPro" id="IPR023772">
    <property type="entry name" value="DNA-bd_HTH_TetR-type_CS"/>
</dbReference>
<dbReference type="PANTHER" id="PTHR30055">
    <property type="entry name" value="HTH-TYPE TRANSCRIPTIONAL REGULATOR RUTR"/>
    <property type="match status" value="1"/>
</dbReference>
<protein>
    <submittedName>
        <fullName evidence="7">Transcriptional regulator, TetR family</fullName>
    </submittedName>
</protein>
<dbReference type="Gene3D" id="1.10.357.10">
    <property type="entry name" value="Tetracycline Repressor, domain 2"/>
    <property type="match status" value="1"/>
</dbReference>
<dbReference type="InterPro" id="IPR009057">
    <property type="entry name" value="Homeodomain-like_sf"/>
</dbReference>
<dbReference type="STRING" id="1123029.SAMN02745172_01565"/>
<evidence type="ECO:0000256" key="2">
    <source>
        <dbReference type="ARBA" id="ARBA00023125"/>
    </source>
</evidence>
<dbReference type="Proteomes" id="UP000186406">
    <property type="component" value="Unassembled WGS sequence"/>
</dbReference>
<dbReference type="PANTHER" id="PTHR30055:SF223">
    <property type="entry name" value="HTH-TYPE TRANSCRIPTIONAL REGULATOR UIDR"/>
    <property type="match status" value="1"/>
</dbReference>
<keyword evidence="1" id="KW-0805">Transcription regulation</keyword>
<dbReference type="RefSeq" id="WP_244530813.1">
    <property type="nucleotide sequence ID" value="NZ_FRXO01000003.1"/>
</dbReference>
<dbReference type="GO" id="GO:0003700">
    <property type="term" value="F:DNA-binding transcription factor activity"/>
    <property type="evidence" value="ECO:0007669"/>
    <property type="project" value="TreeGrafter"/>
</dbReference>
<dbReference type="InterPro" id="IPR001647">
    <property type="entry name" value="HTH_TetR"/>
</dbReference>
<reference evidence="7 8" key="1">
    <citation type="submission" date="2016-12" db="EMBL/GenBank/DDBJ databases">
        <authorList>
            <person name="Song W.-J."/>
            <person name="Kurnit D.M."/>
        </authorList>
    </citation>
    <scope>NUCLEOTIDE SEQUENCE [LARGE SCALE GENOMIC DNA]</scope>
    <source>
        <strain evidence="7 8">DSM 19599</strain>
    </source>
</reference>
<dbReference type="PROSITE" id="PS50977">
    <property type="entry name" value="HTH_TETR_2"/>
    <property type="match status" value="1"/>
</dbReference>
<dbReference type="PRINTS" id="PR00455">
    <property type="entry name" value="HTHTETR"/>
</dbReference>
<keyword evidence="2 4" id="KW-0238">DNA-binding</keyword>
<keyword evidence="3" id="KW-0804">Transcription</keyword>
<gene>
    <name evidence="7" type="ORF">SAMN02745172_01565</name>
</gene>
<evidence type="ECO:0000256" key="3">
    <source>
        <dbReference type="ARBA" id="ARBA00023163"/>
    </source>
</evidence>
<dbReference type="AlphaFoldDB" id="A0A1M7ZHE9"/>
<dbReference type="Pfam" id="PF16859">
    <property type="entry name" value="TetR_C_11"/>
    <property type="match status" value="1"/>
</dbReference>
<sequence>MNAADEQAGGAGRSRARAGAAVERGKAAHPRAAGGKPPCSEPAPAKTRGPSPEKTARTREAIVKAAAEEFFEHGFSRATMAGVARRAGLAKGTAYLYFPTKEALFAGVVRHIVSDVLAAAEEREIEPGERIGDYFRRTLAPVMTNAVFAQRAAVARLVISEGAEFPFLAEIYRTGVFEPLMDHIRSHAERARARGELACDALVRLPQLLVGPIWVGIVYNGILNPAEPLDIGAMFSAQIDLLFPPSDKAG</sequence>
<evidence type="ECO:0000259" key="6">
    <source>
        <dbReference type="PROSITE" id="PS50977"/>
    </source>
</evidence>